<dbReference type="Gene3D" id="3.40.50.1820">
    <property type="entry name" value="alpha/beta hydrolase"/>
    <property type="match status" value="1"/>
</dbReference>
<organism evidence="10">
    <name type="scientific">Rhipicephalus microplus</name>
    <name type="common">Cattle tick</name>
    <name type="synonym">Boophilus microplus</name>
    <dbReference type="NCBI Taxonomy" id="6941"/>
    <lineage>
        <taxon>Eukaryota</taxon>
        <taxon>Metazoa</taxon>
        <taxon>Ecdysozoa</taxon>
        <taxon>Arthropoda</taxon>
        <taxon>Chelicerata</taxon>
        <taxon>Arachnida</taxon>
        <taxon>Acari</taxon>
        <taxon>Parasitiformes</taxon>
        <taxon>Ixodida</taxon>
        <taxon>Ixodoidea</taxon>
        <taxon>Ixodidae</taxon>
        <taxon>Rhipicephalinae</taxon>
        <taxon>Rhipicephalus</taxon>
        <taxon>Boophilus</taxon>
    </lineage>
</organism>
<dbReference type="FunFam" id="3.40.50.1820:FF:000057">
    <property type="entry name" value="Lipase"/>
    <property type="match status" value="1"/>
</dbReference>
<keyword evidence="6" id="KW-0325">Glycoprotein</keyword>
<keyword evidence="3 7" id="KW-0378">Hydrolase</keyword>
<evidence type="ECO:0000256" key="3">
    <source>
        <dbReference type="ARBA" id="ARBA00022801"/>
    </source>
</evidence>
<feature type="active site" description="Charge relay system" evidence="8">
    <location>
        <position position="347"/>
    </location>
</feature>
<dbReference type="Pfam" id="PF04083">
    <property type="entry name" value="Abhydro_lipase"/>
    <property type="match status" value="1"/>
</dbReference>
<dbReference type="SUPFAM" id="SSF53474">
    <property type="entry name" value="alpha/beta-Hydrolases"/>
    <property type="match status" value="1"/>
</dbReference>
<evidence type="ECO:0000256" key="7">
    <source>
        <dbReference type="PIRNR" id="PIRNR000862"/>
    </source>
</evidence>
<evidence type="ECO:0000256" key="1">
    <source>
        <dbReference type="ARBA" id="ARBA00010701"/>
    </source>
</evidence>
<dbReference type="PANTHER" id="PTHR11005">
    <property type="entry name" value="LYSOSOMAL ACID LIPASE-RELATED"/>
    <property type="match status" value="1"/>
</dbReference>
<sequence length="375" mass="42051">MSTCDLIMDFGYTCETFKTTTEDGYVLEADRVGKKKGLLGRSLLTPKHSPIILVPGILSESGTWFVNFPSQSPGYILADHGFDVWAMNTREIAARSRNIHHIRADDDRYWQWSFNEIGRYDLAATVDLVLNTTGASKVTLLAFSQGFTSSLVLLSTRPEYNRKVSLLMGYGPVANLSGVQFPFPQIIAVSDPIFLLLDPIGDSGYFYLPEAPREMMQAICDNYKEQVCSTSLIVTMISSPQQVNSTRMPVILAHYPIGTSYKNLRHFVQIYRTGRFAMYDYGFLKNIEKYGKAVPPNYPVERIEVPVALFSSVGDTVADSDDVSDLAQALYGTLFFHNVVPPTNFRHLDFVLGHQATDFLHENMLAAIDKKVPRK</sequence>
<proteinExistence type="inferred from homology"/>
<evidence type="ECO:0000256" key="4">
    <source>
        <dbReference type="ARBA" id="ARBA00022963"/>
    </source>
</evidence>
<keyword evidence="2" id="KW-0732">Signal</keyword>
<feature type="active site" description="Charge relay system" evidence="8">
    <location>
        <position position="315"/>
    </location>
</feature>
<evidence type="ECO:0000256" key="6">
    <source>
        <dbReference type="ARBA" id="ARBA00023180"/>
    </source>
</evidence>
<feature type="active site" description="Nucleophile" evidence="8">
    <location>
        <position position="144"/>
    </location>
</feature>
<dbReference type="PIRSF" id="PIRSF000862">
    <property type="entry name" value="Steryl_ester_lip"/>
    <property type="match status" value="1"/>
</dbReference>
<dbReference type="AlphaFoldDB" id="A0A6M2CPZ8"/>
<name>A0A6M2CPZ8_RHIMP</name>
<evidence type="ECO:0000313" key="10">
    <source>
        <dbReference type="EMBL" id="NOV35640.1"/>
    </source>
</evidence>
<dbReference type="InterPro" id="IPR025483">
    <property type="entry name" value="Lipase_euk"/>
</dbReference>
<keyword evidence="4 7" id="KW-0442">Lipid degradation</keyword>
<protein>
    <recommendedName>
        <fullName evidence="7">Lipase</fullName>
    </recommendedName>
</protein>
<comment type="similarity">
    <text evidence="1 7">Belongs to the AB hydrolase superfamily. Lipase family.</text>
</comment>
<evidence type="ECO:0000259" key="9">
    <source>
        <dbReference type="Pfam" id="PF04083"/>
    </source>
</evidence>
<feature type="domain" description="Partial AB-hydrolase lipase" evidence="9">
    <location>
        <begin position="5"/>
        <end position="67"/>
    </location>
</feature>
<accession>A0A6M2CPZ8</accession>
<dbReference type="InterPro" id="IPR006693">
    <property type="entry name" value="AB_hydrolase_lipase"/>
</dbReference>
<dbReference type="OrthoDB" id="9974421at2759"/>
<evidence type="ECO:0000256" key="8">
    <source>
        <dbReference type="PIRSR" id="PIRSR000862-1"/>
    </source>
</evidence>
<reference evidence="10" key="1">
    <citation type="submission" date="2019-09" db="EMBL/GenBank/DDBJ databases">
        <title>Organ-specific transcriptomic study of the physiology of the cattle tick, Rhipicephalus microplus.</title>
        <authorList>
            <person name="Tirloni L."/>
            <person name="Braz G."/>
            <person name="Gandara A.C.P."/>
            <person name="Sabadin G.A."/>
            <person name="da Silva R.M."/>
            <person name="Guizzo M.G."/>
            <person name="Machado J.A."/>
            <person name="Costa E.P."/>
            <person name="Gomes H.F."/>
            <person name="Moraes J."/>
            <person name="Mota M.B.S."/>
            <person name="Mesquita R.D."/>
            <person name="Alvarenga P.H."/>
            <person name="Alves F."/>
            <person name="Seixas A."/>
            <person name="da Fonseca R.N."/>
            <person name="Fogaca A."/>
            <person name="Logullo C."/>
            <person name="Tanaka A."/>
            <person name="Daffre S."/>
            <person name="Termignoni C."/>
            <person name="Vaz I.S.Jr."/>
            <person name="Oliveira P.L."/>
            <person name="Ribeiro J.M."/>
        </authorList>
    </citation>
    <scope>NUCLEOTIDE SEQUENCE</scope>
    <source>
        <strain evidence="10">Porto Alegre</strain>
    </source>
</reference>
<dbReference type="VEuPathDB" id="VectorBase:LOC119166696"/>
<keyword evidence="5" id="KW-0443">Lipid metabolism</keyword>
<dbReference type="EMBL" id="GHWJ01002903">
    <property type="protein sequence ID" value="NOV35640.1"/>
    <property type="molecule type" value="Transcribed_RNA"/>
</dbReference>
<evidence type="ECO:0000256" key="5">
    <source>
        <dbReference type="ARBA" id="ARBA00023098"/>
    </source>
</evidence>
<dbReference type="GO" id="GO:0016042">
    <property type="term" value="P:lipid catabolic process"/>
    <property type="evidence" value="ECO:0007669"/>
    <property type="project" value="UniProtKB-KW"/>
</dbReference>
<evidence type="ECO:0000256" key="2">
    <source>
        <dbReference type="ARBA" id="ARBA00022729"/>
    </source>
</evidence>
<dbReference type="InterPro" id="IPR029058">
    <property type="entry name" value="AB_hydrolase_fold"/>
</dbReference>
<dbReference type="GO" id="GO:0016788">
    <property type="term" value="F:hydrolase activity, acting on ester bonds"/>
    <property type="evidence" value="ECO:0007669"/>
    <property type="project" value="InterPro"/>
</dbReference>